<proteinExistence type="predicted"/>
<comment type="caution">
    <text evidence="5">The sequence shown here is derived from an EMBL/GenBank/DDBJ whole genome shotgun (WGS) entry which is preliminary data.</text>
</comment>
<dbReference type="Proteomes" id="UP000835052">
    <property type="component" value="Unassembled WGS sequence"/>
</dbReference>
<accession>A0A8S1H6D7</accession>
<organism evidence="5 6">
    <name type="scientific">Caenorhabditis auriculariae</name>
    <dbReference type="NCBI Taxonomy" id="2777116"/>
    <lineage>
        <taxon>Eukaryota</taxon>
        <taxon>Metazoa</taxon>
        <taxon>Ecdysozoa</taxon>
        <taxon>Nematoda</taxon>
        <taxon>Chromadorea</taxon>
        <taxon>Rhabditida</taxon>
        <taxon>Rhabditina</taxon>
        <taxon>Rhabditomorpha</taxon>
        <taxon>Rhabditoidea</taxon>
        <taxon>Rhabditidae</taxon>
        <taxon>Peloderinae</taxon>
        <taxon>Caenorhabditis</taxon>
    </lineage>
</organism>
<dbReference type="EMBL" id="CAJGYM010000019">
    <property type="protein sequence ID" value="CAD6191064.1"/>
    <property type="molecule type" value="Genomic_DNA"/>
</dbReference>
<evidence type="ECO:0000313" key="5">
    <source>
        <dbReference type="EMBL" id="CAD6191064.1"/>
    </source>
</evidence>
<dbReference type="OrthoDB" id="10255964at2759"/>
<dbReference type="Pfam" id="PF00018">
    <property type="entry name" value="SH3_1"/>
    <property type="match status" value="1"/>
</dbReference>
<evidence type="ECO:0000259" key="4">
    <source>
        <dbReference type="PROSITE" id="PS50002"/>
    </source>
</evidence>
<dbReference type="PROSITE" id="PS50002">
    <property type="entry name" value="SH3"/>
    <property type="match status" value="1"/>
</dbReference>
<evidence type="ECO:0000256" key="1">
    <source>
        <dbReference type="ARBA" id="ARBA00022443"/>
    </source>
</evidence>
<gene>
    <name evidence="5" type="ORF">CAUJ_LOCUS6983</name>
</gene>
<dbReference type="InterPro" id="IPR036028">
    <property type="entry name" value="SH3-like_dom_sf"/>
</dbReference>
<keyword evidence="1 2" id="KW-0728">SH3 domain</keyword>
<dbReference type="SUPFAM" id="SSF50044">
    <property type="entry name" value="SH3-domain"/>
    <property type="match status" value="1"/>
</dbReference>
<evidence type="ECO:0000256" key="2">
    <source>
        <dbReference type="PROSITE-ProRule" id="PRU00192"/>
    </source>
</evidence>
<dbReference type="InterPro" id="IPR001452">
    <property type="entry name" value="SH3_domain"/>
</dbReference>
<evidence type="ECO:0000256" key="3">
    <source>
        <dbReference type="SAM" id="MobiDB-lite"/>
    </source>
</evidence>
<feature type="domain" description="SH3" evidence="4">
    <location>
        <begin position="495"/>
        <end position="553"/>
    </location>
</feature>
<dbReference type="AlphaFoldDB" id="A0A8S1H6D7"/>
<feature type="region of interest" description="Disordered" evidence="3">
    <location>
        <begin position="409"/>
        <end position="430"/>
    </location>
</feature>
<name>A0A8S1H6D7_9PELO</name>
<dbReference type="SMART" id="SM00326">
    <property type="entry name" value="SH3"/>
    <property type="match status" value="1"/>
</dbReference>
<sequence>MSKDELDAQIPPERPPKIIHPEVYYKQLSEDFVPAVKLVSIAGQNLLKNYNAFQKSSDEYLRAMYALVKSADRAMIPAKRQSSELSSILAEYGRAIEAHKPCIDTLTVIVQKISAYGSHEKDKLKEDHATYKKQEKEILKARKKQLKNESDVDAFYREASAKWNHQQEMRYKFFNEKHRQWFEKYGEMVGKINFNKLKLNQPVVEAPVPDDWHEQQHNEPAAIVVAPPATNAVVEDHALTKTEKDRASTNTSLASELDDLPSRRLTSEYIPGITLLSTTRRESAYQPVQGVNGVNISTQSLQNQSRRASNQNYTTTGGVALVGLTNDYREQKTQYQNVEVQSERRTYTNDGYENQVVREQYRQTREVDQPAGYRNDYQESYQKQPVNYAKGTSKPAIAGGVPLLGLTSNNRSSSPVAPSKRFSNQPEAPYSVVTSKQIPVGRVVENPMTEEEMNRKKYQVDSNYDPISSPAHQKPSANRNANEEVFVPTQFTPSQYGSILIVNDDFNASSGEQVTVNRGDKVILLKSGTRGWVYVRDAVTGRTGWIPAPYVNQ</sequence>
<dbReference type="Gene3D" id="2.30.30.40">
    <property type="entry name" value="SH3 Domains"/>
    <property type="match status" value="1"/>
</dbReference>
<evidence type="ECO:0000313" key="6">
    <source>
        <dbReference type="Proteomes" id="UP000835052"/>
    </source>
</evidence>
<reference evidence="5" key="1">
    <citation type="submission" date="2020-10" db="EMBL/GenBank/DDBJ databases">
        <authorList>
            <person name="Kikuchi T."/>
        </authorList>
    </citation>
    <scope>NUCLEOTIDE SEQUENCE</scope>
    <source>
        <strain evidence="5">NKZ352</strain>
    </source>
</reference>
<protein>
    <recommendedName>
        <fullName evidence="4">SH3 domain-containing protein</fullName>
    </recommendedName>
</protein>
<dbReference type="CDD" id="cd00174">
    <property type="entry name" value="SH3"/>
    <property type="match status" value="1"/>
</dbReference>
<keyword evidence="6" id="KW-1185">Reference proteome</keyword>